<protein>
    <submittedName>
        <fullName evidence="1">Uncharacterized protein</fullName>
    </submittedName>
</protein>
<dbReference type="EMBL" id="GBXM01076482">
    <property type="protein sequence ID" value="JAH32095.1"/>
    <property type="molecule type" value="Transcribed_RNA"/>
</dbReference>
<proteinExistence type="predicted"/>
<accession>A0A0E9RUC0</accession>
<reference evidence="1" key="2">
    <citation type="journal article" date="2015" name="Fish Shellfish Immunol.">
        <title>Early steps in the European eel (Anguilla anguilla)-Vibrio vulnificus interaction in the gills: Role of the RtxA13 toxin.</title>
        <authorList>
            <person name="Callol A."/>
            <person name="Pajuelo D."/>
            <person name="Ebbesson L."/>
            <person name="Teles M."/>
            <person name="MacKenzie S."/>
            <person name="Amaro C."/>
        </authorList>
    </citation>
    <scope>NUCLEOTIDE SEQUENCE</scope>
</reference>
<sequence>MLSLFYEFGSMCTGLLPIKR</sequence>
<evidence type="ECO:0000313" key="1">
    <source>
        <dbReference type="EMBL" id="JAH32095.1"/>
    </source>
</evidence>
<name>A0A0E9RUC0_ANGAN</name>
<dbReference type="AlphaFoldDB" id="A0A0E9RUC0"/>
<reference evidence="1" key="1">
    <citation type="submission" date="2014-11" db="EMBL/GenBank/DDBJ databases">
        <authorList>
            <person name="Amaro Gonzalez C."/>
        </authorList>
    </citation>
    <scope>NUCLEOTIDE SEQUENCE</scope>
</reference>
<organism evidence="1">
    <name type="scientific">Anguilla anguilla</name>
    <name type="common">European freshwater eel</name>
    <name type="synonym">Muraena anguilla</name>
    <dbReference type="NCBI Taxonomy" id="7936"/>
    <lineage>
        <taxon>Eukaryota</taxon>
        <taxon>Metazoa</taxon>
        <taxon>Chordata</taxon>
        <taxon>Craniata</taxon>
        <taxon>Vertebrata</taxon>
        <taxon>Euteleostomi</taxon>
        <taxon>Actinopterygii</taxon>
        <taxon>Neopterygii</taxon>
        <taxon>Teleostei</taxon>
        <taxon>Anguilliformes</taxon>
        <taxon>Anguillidae</taxon>
        <taxon>Anguilla</taxon>
    </lineage>
</organism>